<dbReference type="SMART" id="SM00014">
    <property type="entry name" value="acidPPc"/>
    <property type="match status" value="1"/>
</dbReference>
<dbReference type="AlphaFoldDB" id="A0A378X221"/>
<dbReference type="GO" id="GO:0005886">
    <property type="term" value="C:plasma membrane"/>
    <property type="evidence" value="ECO:0007669"/>
    <property type="project" value="UniProtKB-SubCell"/>
</dbReference>
<keyword evidence="2" id="KW-1003">Cell membrane</keyword>
<dbReference type="PANTHER" id="PTHR14969:SF62">
    <property type="entry name" value="DECAPRENYLPHOSPHORYL-5-PHOSPHORIBOSE PHOSPHATASE RV3807C-RELATED"/>
    <property type="match status" value="1"/>
</dbReference>
<sequence>MTTPSPAPMASGGPGFDRPLFTTITDFADHTRWLNDTMLWLTDAGLAVFAVLMVIGWWLARRRDDRSMALALLAPVSVVIAYLVAEVVKVIVAEPRPCRGVPTAYIIETCPAPSDYSFPSGHTTTAAATIAALYLLDRRLGWIAAVFAVFLAFSRVYVGGHYPHDVMASAILAIPVAAAVSLLLARPATAVVTRMRSSALAPLVANTAATPASRV</sequence>
<evidence type="ECO:0000256" key="6">
    <source>
        <dbReference type="ARBA" id="ARBA00023136"/>
    </source>
</evidence>
<evidence type="ECO:0000313" key="10">
    <source>
        <dbReference type="Proteomes" id="UP000255082"/>
    </source>
</evidence>
<reference evidence="9 10" key="1">
    <citation type="submission" date="2018-06" db="EMBL/GenBank/DDBJ databases">
        <authorList>
            <consortium name="Pathogen Informatics"/>
            <person name="Doyle S."/>
        </authorList>
    </citation>
    <scope>NUCLEOTIDE SEQUENCE [LARGE SCALE GENOMIC DNA]</scope>
    <source>
        <strain evidence="9 10">NCTC13184</strain>
    </source>
</reference>
<dbReference type="SUPFAM" id="SSF48317">
    <property type="entry name" value="Acid phosphatase/Vanadium-dependent haloperoxidase"/>
    <property type="match status" value="1"/>
</dbReference>
<dbReference type="EC" id="3.6.1.27" evidence="9"/>
<evidence type="ECO:0000256" key="1">
    <source>
        <dbReference type="ARBA" id="ARBA00004651"/>
    </source>
</evidence>
<feature type="transmembrane region" description="Helical" evidence="7">
    <location>
        <begin position="142"/>
        <end position="160"/>
    </location>
</feature>
<evidence type="ECO:0000256" key="7">
    <source>
        <dbReference type="SAM" id="Phobius"/>
    </source>
</evidence>
<organism evidence="9 10">
    <name type="scientific">Nocardia africana</name>
    <dbReference type="NCBI Taxonomy" id="134964"/>
    <lineage>
        <taxon>Bacteria</taxon>
        <taxon>Bacillati</taxon>
        <taxon>Actinomycetota</taxon>
        <taxon>Actinomycetes</taxon>
        <taxon>Mycobacteriales</taxon>
        <taxon>Nocardiaceae</taxon>
        <taxon>Nocardia</taxon>
    </lineage>
</organism>
<gene>
    <name evidence="9" type="primary">bcrC</name>
    <name evidence="9" type="ORF">NCTC13184_05231</name>
</gene>
<dbReference type="EMBL" id="UGRU01000001">
    <property type="protein sequence ID" value="SUA46701.1"/>
    <property type="molecule type" value="Genomic_DNA"/>
</dbReference>
<dbReference type="InterPro" id="IPR000326">
    <property type="entry name" value="PAP2/HPO"/>
</dbReference>
<keyword evidence="5 7" id="KW-1133">Transmembrane helix</keyword>
<accession>A0A378X221</accession>
<name>A0A378X221_9NOCA</name>
<feature type="domain" description="Phosphatidic acid phosphatase type 2/haloperoxidase" evidence="8">
    <location>
        <begin position="68"/>
        <end position="181"/>
    </location>
</feature>
<evidence type="ECO:0000256" key="5">
    <source>
        <dbReference type="ARBA" id="ARBA00022989"/>
    </source>
</evidence>
<comment type="subcellular location">
    <subcellularLocation>
        <location evidence="1">Cell membrane</location>
        <topology evidence="1">Multi-pass membrane protein</topology>
    </subcellularLocation>
</comment>
<feature type="transmembrane region" description="Helical" evidence="7">
    <location>
        <begin position="166"/>
        <end position="185"/>
    </location>
</feature>
<evidence type="ECO:0000259" key="8">
    <source>
        <dbReference type="SMART" id="SM00014"/>
    </source>
</evidence>
<feature type="transmembrane region" description="Helical" evidence="7">
    <location>
        <begin position="38"/>
        <end position="60"/>
    </location>
</feature>
<dbReference type="Gene3D" id="1.20.144.10">
    <property type="entry name" value="Phosphatidic acid phosphatase type 2/haloperoxidase"/>
    <property type="match status" value="2"/>
</dbReference>
<dbReference type="PANTHER" id="PTHR14969">
    <property type="entry name" value="SPHINGOSINE-1-PHOSPHATE PHOSPHOHYDROLASE"/>
    <property type="match status" value="1"/>
</dbReference>
<keyword evidence="3 7" id="KW-0812">Transmembrane</keyword>
<keyword evidence="4 9" id="KW-0378">Hydrolase</keyword>
<dbReference type="InterPro" id="IPR036938">
    <property type="entry name" value="PAP2/HPO_sf"/>
</dbReference>
<proteinExistence type="predicted"/>
<dbReference type="Pfam" id="PF01569">
    <property type="entry name" value="PAP2"/>
    <property type="match status" value="1"/>
</dbReference>
<evidence type="ECO:0000313" key="9">
    <source>
        <dbReference type="EMBL" id="SUA46701.1"/>
    </source>
</evidence>
<keyword evidence="6 7" id="KW-0472">Membrane</keyword>
<evidence type="ECO:0000256" key="2">
    <source>
        <dbReference type="ARBA" id="ARBA00022475"/>
    </source>
</evidence>
<dbReference type="GO" id="GO:0050380">
    <property type="term" value="F:undecaprenyl-diphosphatase activity"/>
    <property type="evidence" value="ECO:0007669"/>
    <property type="project" value="UniProtKB-EC"/>
</dbReference>
<evidence type="ECO:0000256" key="3">
    <source>
        <dbReference type="ARBA" id="ARBA00022692"/>
    </source>
</evidence>
<protein>
    <submittedName>
        <fullName evidence="9">Undecaprenyl-diphosphatase BcrC</fullName>
        <ecNumber evidence="9">3.6.1.27</ecNumber>
    </submittedName>
</protein>
<evidence type="ECO:0000256" key="4">
    <source>
        <dbReference type="ARBA" id="ARBA00022801"/>
    </source>
</evidence>
<dbReference type="Proteomes" id="UP000255082">
    <property type="component" value="Unassembled WGS sequence"/>
</dbReference>
<dbReference type="RefSeq" id="WP_062962478.1">
    <property type="nucleotide sequence ID" value="NZ_JAJFOE010000001.1"/>
</dbReference>